<feature type="chain" id="PRO_5030091168" evidence="1">
    <location>
        <begin position="22"/>
        <end position="220"/>
    </location>
</feature>
<keyword evidence="1" id="KW-0732">Signal</keyword>
<dbReference type="EMBL" id="QRTW01000002">
    <property type="protein sequence ID" value="RGR17345.1"/>
    <property type="molecule type" value="Genomic_DNA"/>
</dbReference>
<dbReference type="AlphaFoldDB" id="A0A412DSR7"/>
<reference evidence="2 3" key="1">
    <citation type="submission" date="2018-08" db="EMBL/GenBank/DDBJ databases">
        <title>A genome reference for cultivated species of the human gut microbiota.</title>
        <authorList>
            <person name="Zou Y."/>
            <person name="Xue W."/>
            <person name="Luo G."/>
        </authorList>
    </citation>
    <scope>NUCLEOTIDE SEQUENCE [LARGE SCALE GENOMIC DNA]</scope>
    <source>
        <strain evidence="2 3">AF26-20BH</strain>
    </source>
</reference>
<evidence type="ECO:0000313" key="2">
    <source>
        <dbReference type="EMBL" id="RGR17345.1"/>
    </source>
</evidence>
<comment type="caution">
    <text evidence="2">The sequence shown here is derived from an EMBL/GenBank/DDBJ whole genome shotgun (WGS) entry which is preliminary data.</text>
</comment>
<dbReference type="Proteomes" id="UP000283310">
    <property type="component" value="Unassembled WGS sequence"/>
</dbReference>
<gene>
    <name evidence="2" type="ORF">DWY65_01820</name>
</gene>
<accession>A0A412DSR7</accession>
<evidence type="ECO:0000256" key="1">
    <source>
        <dbReference type="SAM" id="SignalP"/>
    </source>
</evidence>
<sequence>MNMKKLVLILTMCIMHFLSYAQEPVFAYDNNQIKSKPQFIEAFNNGNFDNITSHSLQKSYNVSAQNGDKYIVKCFKNAGWENEPGDWHYLEIAYNGQTIYSIDYADGWEYLSPNLKSSLSPMADAFYQKDLDCDTVMLLFTGITIMSQPPYITVIILKKGKATLVLNKPFFIEKVQHSNNEDVFSLCANTVEYYDNGTPMNNASIQKLYVKNKMIFISNN</sequence>
<evidence type="ECO:0000313" key="3">
    <source>
        <dbReference type="Proteomes" id="UP000283310"/>
    </source>
</evidence>
<feature type="signal peptide" evidence="1">
    <location>
        <begin position="1"/>
        <end position="21"/>
    </location>
</feature>
<organism evidence="2 3">
    <name type="scientific">Bacteroides stercoris</name>
    <dbReference type="NCBI Taxonomy" id="46506"/>
    <lineage>
        <taxon>Bacteria</taxon>
        <taxon>Pseudomonadati</taxon>
        <taxon>Bacteroidota</taxon>
        <taxon>Bacteroidia</taxon>
        <taxon>Bacteroidales</taxon>
        <taxon>Bacteroidaceae</taxon>
        <taxon>Bacteroides</taxon>
    </lineage>
</organism>
<proteinExistence type="predicted"/>
<name>A0A412DSR7_BACSE</name>
<protein>
    <submittedName>
        <fullName evidence="2">Uncharacterized protein</fullName>
    </submittedName>
</protein>